<dbReference type="RefSeq" id="XP_024699576.1">
    <property type="nucleotide sequence ID" value="XM_024847936.1"/>
</dbReference>
<dbReference type="AlphaFoldDB" id="A0A2I2FUH5"/>
<dbReference type="Gene3D" id="3.40.50.720">
    <property type="entry name" value="NAD(P)-binding Rossmann-like Domain"/>
    <property type="match status" value="1"/>
</dbReference>
<reference evidence="1 2" key="1">
    <citation type="submission" date="2016-12" db="EMBL/GenBank/DDBJ databases">
        <title>The genomes of Aspergillus section Nigri reveals drivers in fungal speciation.</title>
        <authorList>
            <consortium name="DOE Joint Genome Institute"/>
            <person name="Vesth T.C."/>
            <person name="Nybo J."/>
            <person name="Theobald S."/>
            <person name="Brandl J."/>
            <person name="Frisvad J.C."/>
            <person name="Nielsen K.F."/>
            <person name="Lyhne E.K."/>
            <person name="Kogle M.E."/>
            <person name="Kuo A."/>
            <person name="Riley R."/>
            <person name="Clum A."/>
            <person name="Nolan M."/>
            <person name="Lipzen A."/>
            <person name="Salamov A."/>
            <person name="Henrissat B."/>
            <person name="Wiebenga A."/>
            <person name="De Vries R.P."/>
            <person name="Grigoriev I.V."/>
            <person name="Mortensen U.H."/>
            <person name="Andersen M.R."/>
            <person name="Baker S.E."/>
        </authorList>
    </citation>
    <scope>NUCLEOTIDE SEQUENCE [LARGE SCALE GENOMIC DNA]</scope>
    <source>
        <strain evidence="1 2">IBT 23096</strain>
    </source>
</reference>
<organism evidence="1 2">
    <name type="scientific">Aspergillus steynii IBT 23096</name>
    <dbReference type="NCBI Taxonomy" id="1392250"/>
    <lineage>
        <taxon>Eukaryota</taxon>
        <taxon>Fungi</taxon>
        <taxon>Dikarya</taxon>
        <taxon>Ascomycota</taxon>
        <taxon>Pezizomycotina</taxon>
        <taxon>Eurotiomycetes</taxon>
        <taxon>Eurotiomycetidae</taxon>
        <taxon>Eurotiales</taxon>
        <taxon>Aspergillaceae</taxon>
        <taxon>Aspergillus</taxon>
        <taxon>Aspergillus subgen. Circumdati</taxon>
    </lineage>
</organism>
<dbReference type="EMBL" id="MSFO01000009">
    <property type="protein sequence ID" value="PLB44274.1"/>
    <property type="molecule type" value="Genomic_DNA"/>
</dbReference>
<proteinExistence type="predicted"/>
<sequence length="138" mass="16212">MPCATTAIADIERFLASIIFYPRTLNQYVFAYGEHVIQQRYYVVLAHEITGEDVPVIRVTKEQVLDLAHQPEMESFMVWQKVIVQYLYNNWCKGDNEASYAKYLGYLDARELCPELEGNALRLMLVTAWFLLKYDVRY</sequence>
<dbReference type="Proteomes" id="UP000234275">
    <property type="component" value="Unassembled WGS sequence"/>
</dbReference>
<gene>
    <name evidence="1" type="ORF">P170DRAFT_430177</name>
</gene>
<dbReference type="GeneID" id="36555635"/>
<dbReference type="OrthoDB" id="419598at2759"/>
<dbReference type="Gene3D" id="3.90.25.10">
    <property type="entry name" value="UDP-galactose 4-epimerase, domain 1"/>
    <property type="match status" value="1"/>
</dbReference>
<comment type="caution">
    <text evidence="1">The sequence shown here is derived from an EMBL/GenBank/DDBJ whole genome shotgun (WGS) entry which is preliminary data.</text>
</comment>
<protein>
    <submittedName>
        <fullName evidence="1">Uncharacterized protein</fullName>
    </submittedName>
</protein>
<accession>A0A2I2FUH5</accession>
<evidence type="ECO:0000313" key="1">
    <source>
        <dbReference type="EMBL" id="PLB44274.1"/>
    </source>
</evidence>
<dbReference type="STRING" id="1392250.A0A2I2FUH5"/>
<name>A0A2I2FUH5_9EURO</name>
<dbReference type="VEuPathDB" id="FungiDB:P170DRAFT_430177"/>
<keyword evidence="2" id="KW-1185">Reference proteome</keyword>
<evidence type="ECO:0000313" key="2">
    <source>
        <dbReference type="Proteomes" id="UP000234275"/>
    </source>
</evidence>